<evidence type="ECO:0000313" key="3">
    <source>
        <dbReference type="Proteomes" id="UP001221757"/>
    </source>
</evidence>
<feature type="domain" description="DUF4246" evidence="1">
    <location>
        <begin position="54"/>
        <end position="201"/>
    </location>
</feature>
<dbReference type="AlphaFoldDB" id="A0AAD7AZH9"/>
<gene>
    <name evidence="2" type="ORF">B0H17DRAFT_1221959</name>
</gene>
<dbReference type="PANTHER" id="PTHR33119:SF1">
    <property type="entry name" value="FE2OG DIOXYGENASE DOMAIN-CONTAINING PROTEIN"/>
    <property type="match status" value="1"/>
</dbReference>
<dbReference type="Pfam" id="PF14033">
    <property type="entry name" value="DUF4246"/>
    <property type="match status" value="1"/>
</dbReference>
<dbReference type="InterPro" id="IPR049192">
    <property type="entry name" value="DUF4246_C"/>
</dbReference>
<reference evidence="2" key="1">
    <citation type="submission" date="2023-03" db="EMBL/GenBank/DDBJ databases">
        <title>Massive genome expansion in bonnet fungi (Mycena s.s.) driven by repeated elements and novel gene families across ecological guilds.</title>
        <authorList>
            <consortium name="Lawrence Berkeley National Laboratory"/>
            <person name="Harder C.B."/>
            <person name="Miyauchi S."/>
            <person name="Viragh M."/>
            <person name="Kuo A."/>
            <person name="Thoen E."/>
            <person name="Andreopoulos B."/>
            <person name="Lu D."/>
            <person name="Skrede I."/>
            <person name="Drula E."/>
            <person name="Henrissat B."/>
            <person name="Morin E."/>
            <person name="Kohler A."/>
            <person name="Barry K."/>
            <person name="LaButti K."/>
            <person name="Morin E."/>
            <person name="Salamov A."/>
            <person name="Lipzen A."/>
            <person name="Mereny Z."/>
            <person name="Hegedus B."/>
            <person name="Baldrian P."/>
            <person name="Stursova M."/>
            <person name="Weitz H."/>
            <person name="Taylor A."/>
            <person name="Grigoriev I.V."/>
            <person name="Nagy L.G."/>
            <person name="Martin F."/>
            <person name="Kauserud H."/>
        </authorList>
    </citation>
    <scope>NUCLEOTIDE SEQUENCE</scope>
    <source>
        <strain evidence="2">CBHHK067</strain>
    </source>
</reference>
<dbReference type="PANTHER" id="PTHR33119">
    <property type="entry name" value="IFI3P"/>
    <property type="match status" value="1"/>
</dbReference>
<comment type="caution">
    <text evidence="2">The sequence shown here is derived from an EMBL/GenBank/DDBJ whole genome shotgun (WGS) entry which is preliminary data.</text>
</comment>
<proteinExistence type="predicted"/>
<dbReference type="InterPro" id="IPR025340">
    <property type="entry name" value="DUF4246"/>
</dbReference>
<organism evidence="2 3">
    <name type="scientific">Mycena rosella</name>
    <name type="common">Pink bonnet</name>
    <name type="synonym">Agaricus rosellus</name>
    <dbReference type="NCBI Taxonomy" id="1033263"/>
    <lineage>
        <taxon>Eukaryota</taxon>
        <taxon>Fungi</taxon>
        <taxon>Dikarya</taxon>
        <taxon>Basidiomycota</taxon>
        <taxon>Agaricomycotina</taxon>
        <taxon>Agaricomycetes</taxon>
        <taxon>Agaricomycetidae</taxon>
        <taxon>Agaricales</taxon>
        <taxon>Marasmiineae</taxon>
        <taxon>Mycenaceae</taxon>
        <taxon>Mycena</taxon>
    </lineage>
</organism>
<keyword evidence="3" id="KW-1185">Reference proteome</keyword>
<dbReference type="Proteomes" id="UP001221757">
    <property type="component" value="Unassembled WGS sequence"/>
</dbReference>
<sequence length="209" mass="24080">MEDPDICERWRAHVLDQQEDVPVEERLTSNMINYVITELEGYSKIADEERGIQQLFNVFKSAAVKLEDSKKDWHPGSNKTSPRPGAPFPLLHCLWMELCISPRRPLHSVQSLRVGPPAHKTGNLDWTQKFTLSQNFAWLPSDFAVMQDGIVHLVSPYINNLHSILHQPLYTAIECILTCFVPLFERVLSDLNTQRDCTFRVRVRDTDIP</sequence>
<evidence type="ECO:0000313" key="2">
    <source>
        <dbReference type="EMBL" id="KAJ7605489.1"/>
    </source>
</evidence>
<name>A0AAD7AZH9_MYCRO</name>
<dbReference type="EMBL" id="JARKIE010001152">
    <property type="protein sequence ID" value="KAJ7605489.1"/>
    <property type="molecule type" value="Genomic_DNA"/>
</dbReference>
<evidence type="ECO:0000259" key="1">
    <source>
        <dbReference type="Pfam" id="PF14033"/>
    </source>
</evidence>
<protein>
    <recommendedName>
        <fullName evidence="1">DUF4246 domain-containing protein</fullName>
    </recommendedName>
</protein>
<accession>A0AAD7AZH9</accession>